<gene>
    <name evidence="1" type="ORF">KNN_02112</name>
</gene>
<proteinExistence type="predicted"/>
<evidence type="ECO:0000313" key="2">
    <source>
        <dbReference type="Proteomes" id="UP000055316"/>
    </source>
</evidence>
<organism evidence="1 2">
    <name type="scientific">Bacillus thuringiensis subsp. tolworthi</name>
    <dbReference type="NCBI Taxonomy" id="1442"/>
    <lineage>
        <taxon>Bacteria</taxon>
        <taxon>Bacillati</taxon>
        <taxon>Bacillota</taxon>
        <taxon>Bacilli</taxon>
        <taxon>Bacillales</taxon>
        <taxon>Bacillaceae</taxon>
        <taxon>Bacillus</taxon>
        <taxon>Bacillus cereus group</taxon>
    </lineage>
</organism>
<dbReference type="Proteomes" id="UP000055316">
    <property type="component" value="Chromosome"/>
</dbReference>
<accession>A0A9W3ZUK2</accession>
<name>A0A9W3ZUK2_BACTO</name>
<dbReference type="AlphaFoldDB" id="A0A9W3ZUK2"/>
<sequence length="106" mass="12434">MKVFKMNDYDWVAAKNEEEAKNFYEEFIDREEIEEDFVGEVSLQDKMHISIDELPDEEQRVATIEPVIHRGGETCVLRSFEWVIKRDNITNPCIIASPRGNKEKVT</sequence>
<protein>
    <submittedName>
        <fullName evidence="1">YopX protein</fullName>
    </submittedName>
</protein>
<dbReference type="EMBL" id="AP014864">
    <property type="protein sequence ID" value="BAR82958.1"/>
    <property type="molecule type" value="Genomic_DNA"/>
</dbReference>
<reference evidence="1 2" key="1">
    <citation type="submission" date="2015-05" db="EMBL/GenBank/DDBJ databases">
        <title>Whole genome sequence of Bacillus thuringiensis serovar tolworthi Pasteur Institute Standard strain.</title>
        <authorList>
            <person name="Kanda K."/>
            <person name="Nakashima K."/>
            <person name="Nagano Y."/>
        </authorList>
    </citation>
    <scope>NUCLEOTIDE SEQUENCE [LARGE SCALE GENOMIC DNA]</scope>
    <source>
        <strain evidence="1 2">Pasteur Institute Standard strain</strain>
    </source>
</reference>
<evidence type="ECO:0000313" key="1">
    <source>
        <dbReference type="EMBL" id="BAR82958.1"/>
    </source>
</evidence>